<comment type="caution">
    <text evidence="2">The sequence shown here is derived from an EMBL/GenBank/DDBJ whole genome shotgun (WGS) entry which is preliminary data.</text>
</comment>
<keyword evidence="3" id="KW-1185">Reference proteome</keyword>
<evidence type="ECO:0000256" key="1">
    <source>
        <dbReference type="SAM" id="Phobius"/>
    </source>
</evidence>
<accession>A0AAE3T8E4</accession>
<evidence type="ECO:0000313" key="3">
    <source>
        <dbReference type="Proteomes" id="UP001220964"/>
    </source>
</evidence>
<evidence type="ECO:0000313" key="2">
    <source>
        <dbReference type="EMBL" id="MDF0599395.1"/>
    </source>
</evidence>
<feature type="transmembrane region" description="Helical" evidence="1">
    <location>
        <begin position="215"/>
        <end position="243"/>
    </location>
</feature>
<feature type="transmembrane region" description="Helical" evidence="1">
    <location>
        <begin position="60"/>
        <end position="79"/>
    </location>
</feature>
<protein>
    <submittedName>
        <fullName evidence="2">Uncharacterized protein</fullName>
    </submittedName>
</protein>
<feature type="transmembrane region" description="Helical" evidence="1">
    <location>
        <begin position="249"/>
        <end position="276"/>
    </location>
</feature>
<dbReference type="RefSeq" id="WP_275565538.1">
    <property type="nucleotide sequence ID" value="NZ_JARGYC010000002.1"/>
</dbReference>
<keyword evidence="1" id="KW-0472">Membrane</keyword>
<gene>
    <name evidence="2" type="ORF">P1J78_01500</name>
</gene>
<dbReference type="AlphaFoldDB" id="A0AAE3T8E4"/>
<proteinExistence type="predicted"/>
<reference evidence="2" key="1">
    <citation type="submission" date="2023-03" db="EMBL/GenBank/DDBJ databases">
        <title>Multiphase analysis and comparison of six strains from genera Psychromarinibacter, Lutimaribacter, and Maritimibacter, including a novel species: Psychromarinibacter sediminicola sp. nov.</title>
        <authorList>
            <person name="Wang Y.-H."/>
            <person name="Ye M.-Q."/>
            <person name="Du Z.-J."/>
        </authorList>
    </citation>
    <scope>NUCLEOTIDE SEQUENCE</scope>
    <source>
        <strain evidence="2">C21-152</strain>
    </source>
</reference>
<keyword evidence="1" id="KW-1133">Transmembrane helix</keyword>
<feature type="transmembrane region" description="Helical" evidence="1">
    <location>
        <begin position="20"/>
        <end position="48"/>
    </location>
</feature>
<dbReference type="EMBL" id="JARGYC010000002">
    <property type="protein sequence ID" value="MDF0599395.1"/>
    <property type="molecule type" value="Genomic_DNA"/>
</dbReference>
<sequence length="327" mass="34532">MADFSFSTSMAVMRKTAPFVIFRMAVYFGIAVAYVLVTGTGAGLGWGVGAFGDTDFQATTTMWGGVIGFGATAAVIYFLREYILYMVKAGHIAVMVEYLDGRPLPEGRGQIEHAQAVVKERFGQANALFALDQIVKGVLRAVLGLVHGLASILPIPGLDGLMRVVRAFLKVAVGLLDEVILGHLIRTGSDNPWAGGRDALVLYAQNAKPMLVNAAWIALASYILSFVVFLVMLAPAAAVVWMIPGAWSAGGFVFALLFAWAVKAALIEPFAIACLLQAYARITDGQTPDPGWAAKLDDVSGKFREMGAKAANWATGGRAASTAPAAG</sequence>
<name>A0AAE3T8E4_9RHOB</name>
<dbReference type="Proteomes" id="UP001220964">
    <property type="component" value="Unassembled WGS sequence"/>
</dbReference>
<organism evidence="2 3">
    <name type="scientific">Psychromarinibacter sediminicola</name>
    <dbReference type="NCBI Taxonomy" id="3033385"/>
    <lineage>
        <taxon>Bacteria</taxon>
        <taxon>Pseudomonadati</taxon>
        <taxon>Pseudomonadota</taxon>
        <taxon>Alphaproteobacteria</taxon>
        <taxon>Rhodobacterales</taxon>
        <taxon>Paracoccaceae</taxon>
        <taxon>Psychromarinibacter</taxon>
    </lineage>
</organism>
<keyword evidence="1" id="KW-0812">Transmembrane</keyword>